<sequence length="79" mass="9121">MFVQLILHKRMASSKERSTSKHYSKSEHKPNLLEIESKKKFEKTTHSLIVLSSRLAEIRSSGEYVRISCMPSIAQKRST</sequence>
<organism evidence="1 2">
    <name type="scientific">Acrobeloides nanus</name>
    <dbReference type="NCBI Taxonomy" id="290746"/>
    <lineage>
        <taxon>Eukaryota</taxon>
        <taxon>Metazoa</taxon>
        <taxon>Ecdysozoa</taxon>
        <taxon>Nematoda</taxon>
        <taxon>Chromadorea</taxon>
        <taxon>Rhabditida</taxon>
        <taxon>Tylenchina</taxon>
        <taxon>Cephalobomorpha</taxon>
        <taxon>Cephaloboidea</taxon>
        <taxon>Cephalobidae</taxon>
        <taxon>Acrobeloides</taxon>
    </lineage>
</organism>
<dbReference type="AlphaFoldDB" id="A0A914DR43"/>
<evidence type="ECO:0000313" key="2">
    <source>
        <dbReference type="WBParaSite" id="ACRNAN_scaffold33026.g21932.t1"/>
    </source>
</evidence>
<accession>A0A914DR43</accession>
<name>A0A914DR43_9BILA</name>
<dbReference type="Proteomes" id="UP000887540">
    <property type="component" value="Unplaced"/>
</dbReference>
<reference evidence="2" key="1">
    <citation type="submission" date="2022-11" db="UniProtKB">
        <authorList>
            <consortium name="WormBaseParasite"/>
        </authorList>
    </citation>
    <scope>IDENTIFICATION</scope>
</reference>
<keyword evidence="1" id="KW-1185">Reference proteome</keyword>
<protein>
    <submittedName>
        <fullName evidence="2">Ovule protein</fullName>
    </submittedName>
</protein>
<evidence type="ECO:0000313" key="1">
    <source>
        <dbReference type="Proteomes" id="UP000887540"/>
    </source>
</evidence>
<dbReference type="WBParaSite" id="ACRNAN_scaffold33026.g21932.t1">
    <property type="protein sequence ID" value="ACRNAN_scaffold33026.g21932.t1"/>
    <property type="gene ID" value="ACRNAN_scaffold33026.g21932"/>
</dbReference>
<proteinExistence type="predicted"/>